<evidence type="ECO:0000313" key="12">
    <source>
        <dbReference type="EMBL" id="KAK8484036.1"/>
    </source>
</evidence>
<protein>
    <submittedName>
        <fullName evidence="12">Uncharacterized protein</fullName>
    </submittedName>
</protein>
<keyword evidence="3" id="KW-0677">Repeat</keyword>
<organism evidence="12 13">
    <name type="scientific">Hibiscus sabdariffa</name>
    <name type="common">roselle</name>
    <dbReference type="NCBI Taxonomy" id="183260"/>
    <lineage>
        <taxon>Eukaryota</taxon>
        <taxon>Viridiplantae</taxon>
        <taxon>Streptophyta</taxon>
        <taxon>Embryophyta</taxon>
        <taxon>Tracheophyta</taxon>
        <taxon>Spermatophyta</taxon>
        <taxon>Magnoliopsida</taxon>
        <taxon>eudicotyledons</taxon>
        <taxon>Gunneridae</taxon>
        <taxon>Pentapetalae</taxon>
        <taxon>rosids</taxon>
        <taxon>malvids</taxon>
        <taxon>Malvales</taxon>
        <taxon>Malvaceae</taxon>
        <taxon>Malvoideae</taxon>
        <taxon>Hibiscus</taxon>
    </lineage>
</organism>
<dbReference type="SUPFAM" id="SSF56112">
    <property type="entry name" value="Protein kinase-like (PK-like)"/>
    <property type="match status" value="1"/>
</dbReference>
<dbReference type="Gene3D" id="3.30.200.20">
    <property type="entry name" value="Phosphorylase Kinase, domain 1"/>
    <property type="match status" value="1"/>
</dbReference>
<dbReference type="PANTHER" id="PTHR47553:SF1">
    <property type="entry name" value="RING_FYVE_PHD ZINC FINGER SUPERFAMILY PROTEIN"/>
    <property type="match status" value="1"/>
</dbReference>
<feature type="region of interest" description="Disordered" evidence="8">
    <location>
        <begin position="237"/>
        <end position="259"/>
    </location>
</feature>
<accession>A0ABR1ZTL9</accession>
<dbReference type="SMART" id="SM00064">
    <property type="entry name" value="FYVE"/>
    <property type="match status" value="1"/>
</dbReference>
<dbReference type="Gene3D" id="3.30.40.10">
    <property type="entry name" value="Zinc/RING finger domain, C3HC4 (zinc finger)"/>
    <property type="match status" value="1"/>
</dbReference>
<feature type="compositionally biased region" description="Polar residues" evidence="8">
    <location>
        <begin position="1311"/>
        <end position="1321"/>
    </location>
</feature>
<dbReference type="InterPro" id="IPR011009">
    <property type="entry name" value="Kinase-like_dom_sf"/>
</dbReference>
<dbReference type="PROSITE" id="PS51473">
    <property type="entry name" value="GNK2"/>
    <property type="match status" value="2"/>
</dbReference>
<dbReference type="InterPro" id="IPR011990">
    <property type="entry name" value="TPR-like_helical_dom_sf"/>
</dbReference>
<feature type="domain" description="FYVE-type" evidence="10">
    <location>
        <begin position="434"/>
        <end position="493"/>
    </location>
</feature>
<feature type="compositionally biased region" description="Polar residues" evidence="8">
    <location>
        <begin position="576"/>
        <end position="586"/>
    </location>
</feature>
<evidence type="ECO:0000256" key="6">
    <source>
        <dbReference type="PROSITE-ProRule" id="PRU00091"/>
    </source>
</evidence>
<keyword evidence="7" id="KW-0175">Coiled coil</keyword>
<keyword evidence="2" id="KW-0732">Signal</keyword>
<feature type="coiled-coil region" evidence="7">
    <location>
        <begin position="737"/>
        <end position="767"/>
    </location>
</feature>
<keyword evidence="4 6" id="KW-0863">Zinc-finger</keyword>
<evidence type="ECO:0000256" key="1">
    <source>
        <dbReference type="ARBA" id="ARBA00022723"/>
    </source>
</evidence>
<keyword evidence="9" id="KW-1133">Transmembrane helix</keyword>
<dbReference type="Pfam" id="PF01657">
    <property type="entry name" value="Stress-antifung"/>
    <property type="match status" value="2"/>
</dbReference>
<evidence type="ECO:0000256" key="4">
    <source>
        <dbReference type="ARBA" id="ARBA00022771"/>
    </source>
</evidence>
<dbReference type="EMBL" id="JBBPBN010000607">
    <property type="protein sequence ID" value="KAK8484036.1"/>
    <property type="molecule type" value="Genomic_DNA"/>
</dbReference>
<feature type="region of interest" description="Disordered" evidence="8">
    <location>
        <begin position="1396"/>
        <end position="1457"/>
    </location>
</feature>
<feature type="region of interest" description="Disordered" evidence="8">
    <location>
        <begin position="1059"/>
        <end position="1078"/>
    </location>
</feature>
<evidence type="ECO:0000256" key="7">
    <source>
        <dbReference type="SAM" id="Coils"/>
    </source>
</evidence>
<feature type="compositionally biased region" description="Basic and acidic residues" evidence="8">
    <location>
        <begin position="654"/>
        <end position="664"/>
    </location>
</feature>
<evidence type="ECO:0000256" key="3">
    <source>
        <dbReference type="ARBA" id="ARBA00022737"/>
    </source>
</evidence>
<dbReference type="Proteomes" id="UP001396334">
    <property type="component" value="Unassembled WGS sequence"/>
</dbReference>
<keyword evidence="1" id="KW-0479">Metal-binding</keyword>
<keyword evidence="9" id="KW-0812">Transmembrane</keyword>
<dbReference type="SUPFAM" id="SSF57903">
    <property type="entry name" value="FYVE/PHD zinc finger"/>
    <property type="match status" value="1"/>
</dbReference>
<keyword evidence="9" id="KW-0472">Membrane</keyword>
<feature type="compositionally biased region" description="Low complexity" evidence="8">
    <location>
        <begin position="546"/>
        <end position="564"/>
    </location>
</feature>
<evidence type="ECO:0000256" key="8">
    <source>
        <dbReference type="SAM" id="MobiDB-lite"/>
    </source>
</evidence>
<dbReference type="InterPro" id="IPR019734">
    <property type="entry name" value="TPR_rpt"/>
</dbReference>
<sequence>MSKMQGTTTYLHANCSGKFDYASLSRFQVNLNRLLVQRLYDQGSTYDFFNDTKGEDPDKVYGLFLCRGDVQPDNCQSCIEEAGNEIQRQCPYSKEAIIWYDECLVRYSYRSFFSIMQRSPSFHMYSNSTEVVDVADLDRIGRTLNETFDDLTRLISNVSRNMLYATKQVAVSSSLELYGLVQCTPDLTVPDCQSCLRSAIALAQVPNASRVKQGGRVLTPNCNIRYETYLFYGEPRDESPDTSMIEKPGAESLENEPRGTDVVEGQTKWIAMGVTVFGVNLIFSGAVFLWRRRRYFQENEDSNSQEIKLIELGGRVDDGGSNANLHVENGVRSQEFPSIQLGILQAATKQFCDENKLGEGGFGPVYKSETLLVYEFMPNKSLDVFLFDSASGVQLDWQNRLSIVNGIARGILNYEMLEKIGLPAKPSLRGSNWVVDASHCQGCSSQFTFINRKHHCRRCGGLFCGTCTQKRMVLRGQGDSPVRICEPCKTLEEAARFELRHGYKSKAGKGSSKPAAKNEDDLLNQILGADRKESSSSGVISNKHMSTSVTRSASSASWSNVVGSDDGGGEIRRSQSVDQRMQNDMASLSPEELRQQALDEKRKYKILKGEGKPEEALRAFKRGKELERQAESLEIYIRKNRKRSLPSGNMSEIQNKDAAKESGRKTRASSTVGKDDLAAELRELGWSDMDLHNENKGSASMSLEGELSSLLGEMPKKSGKHGPDKAQVVAIKKKALMLKREGKLAEAKEELKRAKILEKQLEEQELLAGADDSDDELSAIIHSMDNDKEDEMLIQYEHTEGFDFGHLLGAADDIDIDSNFEATDNDMEDPEIAAALKSLGWAEDSNPSDDVVAQSAPVNREALLNEILSLKREALSQKRAGNVAEAMAQLKKAKLLEKDLENFDSQPENLTFNQNVPTPHTVDISVKSAKLGDDDANAVKDMELKPARKSKLAIQKELLGLKKKALALRREGRLDEAEEELKKGKILEQQLEDMENTSNTKAAQVTIGSSMKDSKGEYPSMSVTLPVEGEDVTDQDMHDPTYLSILRNLGWNENDDELSDSFPLTQSPPKIPAKASRRSKAEIQRELLGLKRKALSLRRQGNTDEAEEVLEATKALEAELAEMEATKKVVESKWPNEKAIVAPLKGVVEEVDENVTENDMTDPAMLSVLKNLGWKDDKMEPVTMQEKHSKHLATESLHSGHPSITQPSSGISASPPRSKREIERELLDLKRRALALRRKGQAEEAEDLLQKAKVLEAEMAELEAPKGELVFDVSRDSKPQNIESFANNERQTILKNEVNSDFGFNFSSLAKTDAPSSSQNLRTKDEDTVGKSRPINGEQKAHVLDVNSNQEAFTSQNNQDSLRQAILSHKKKALALKRDGKLAEAREELQQAKLLEKTLTQDGTPPKSGTNDGSISASTGPSAAKEKGASTVAPKPLSGRDRFKLQQESLSHKRQALKLRREGRIEEAEAEFEIAKSLEAQLEKSAGHDSTNTGAGKADDVVVEDLLDPQLLSALKAIGLDDSGVVEHSPEKTQPVKLNTAKTDDVKQERIQLEERIKAEKVKAVNLKRSGKQAEALDALRRAKMLEKKLNSLS</sequence>
<feature type="domain" description="Gnk2-homologous" evidence="11">
    <location>
        <begin position="9"/>
        <end position="112"/>
    </location>
</feature>
<keyword evidence="13" id="KW-1185">Reference proteome</keyword>
<dbReference type="PROSITE" id="PS50178">
    <property type="entry name" value="ZF_FYVE"/>
    <property type="match status" value="1"/>
</dbReference>
<name>A0ABR1ZTL9_9ROSI</name>
<feature type="region of interest" description="Disordered" evidence="8">
    <location>
        <begin position="645"/>
        <end position="674"/>
    </location>
</feature>
<comment type="caution">
    <text evidence="12">The sequence shown here is derived from an EMBL/GenBank/DDBJ whole genome shotgun (WGS) entry which is preliminary data.</text>
</comment>
<feature type="coiled-coil region" evidence="7">
    <location>
        <begin position="1219"/>
        <end position="1265"/>
    </location>
</feature>
<feature type="region of interest" description="Disordered" evidence="8">
    <location>
        <begin position="1311"/>
        <end position="1337"/>
    </location>
</feature>
<reference evidence="12 13" key="1">
    <citation type="journal article" date="2024" name="G3 (Bethesda)">
        <title>Genome assembly of Hibiscus sabdariffa L. provides insights into metabolisms of medicinal natural products.</title>
        <authorList>
            <person name="Kim T."/>
        </authorList>
    </citation>
    <scope>NUCLEOTIDE SEQUENCE [LARGE SCALE GENOMIC DNA]</scope>
    <source>
        <strain evidence="12">TK-2024</strain>
        <tissue evidence="12">Old leaves</tissue>
    </source>
</reference>
<proteinExistence type="predicted"/>
<feature type="domain" description="Gnk2-homologous" evidence="11">
    <location>
        <begin position="122"/>
        <end position="231"/>
    </location>
</feature>
<feature type="compositionally biased region" description="Polar residues" evidence="8">
    <location>
        <begin position="1202"/>
        <end position="1212"/>
    </location>
</feature>
<dbReference type="Pfam" id="PF01363">
    <property type="entry name" value="FYVE"/>
    <property type="match status" value="1"/>
</dbReference>
<feature type="region of interest" description="Disordered" evidence="8">
    <location>
        <begin position="533"/>
        <end position="592"/>
    </location>
</feature>
<dbReference type="SUPFAM" id="SSF48452">
    <property type="entry name" value="TPR-like"/>
    <property type="match status" value="1"/>
</dbReference>
<feature type="region of interest" description="Disordered" evidence="8">
    <location>
        <begin position="1183"/>
        <end position="1219"/>
    </location>
</feature>
<dbReference type="InterPro" id="IPR038408">
    <property type="entry name" value="GNK2_sf"/>
</dbReference>
<evidence type="ECO:0000259" key="10">
    <source>
        <dbReference type="PROSITE" id="PS50178"/>
    </source>
</evidence>
<dbReference type="CDD" id="cd23509">
    <property type="entry name" value="Gnk2-like"/>
    <property type="match status" value="2"/>
</dbReference>
<dbReference type="Gene3D" id="3.30.430.20">
    <property type="entry name" value="Gnk2 domain, C-X8-C-X2-C motif"/>
    <property type="match status" value="2"/>
</dbReference>
<gene>
    <name evidence="12" type="ORF">V6N11_066617</name>
</gene>
<dbReference type="InterPro" id="IPR011011">
    <property type="entry name" value="Znf_FYVE_PHD"/>
</dbReference>
<dbReference type="InterPro" id="IPR002902">
    <property type="entry name" value="GNK2"/>
</dbReference>
<dbReference type="PANTHER" id="PTHR47553">
    <property type="entry name" value="MYOSIN-11"/>
    <property type="match status" value="1"/>
</dbReference>
<feature type="transmembrane region" description="Helical" evidence="9">
    <location>
        <begin position="269"/>
        <end position="290"/>
    </location>
</feature>
<dbReference type="SMART" id="SM00028">
    <property type="entry name" value="TPR"/>
    <property type="match status" value="9"/>
</dbReference>
<dbReference type="InterPro" id="IPR017455">
    <property type="entry name" value="Znf_FYVE-rel"/>
</dbReference>
<evidence type="ECO:0000256" key="2">
    <source>
        <dbReference type="ARBA" id="ARBA00022729"/>
    </source>
</evidence>
<feature type="compositionally biased region" description="Polar residues" evidence="8">
    <location>
        <begin position="1398"/>
        <end position="1421"/>
    </location>
</feature>
<feature type="coiled-coil region" evidence="7">
    <location>
        <begin position="1080"/>
        <end position="1133"/>
    </location>
</feature>
<evidence type="ECO:0000256" key="5">
    <source>
        <dbReference type="ARBA" id="ARBA00022833"/>
    </source>
</evidence>
<dbReference type="InterPro" id="IPR013083">
    <property type="entry name" value="Znf_RING/FYVE/PHD"/>
</dbReference>
<evidence type="ECO:0000313" key="13">
    <source>
        <dbReference type="Proteomes" id="UP001396334"/>
    </source>
</evidence>
<evidence type="ECO:0000256" key="9">
    <source>
        <dbReference type="SAM" id="Phobius"/>
    </source>
</evidence>
<evidence type="ECO:0000259" key="11">
    <source>
        <dbReference type="PROSITE" id="PS51473"/>
    </source>
</evidence>
<dbReference type="InterPro" id="IPR000306">
    <property type="entry name" value="Znf_FYVE"/>
</dbReference>
<keyword evidence="5" id="KW-0862">Zinc</keyword>
<feature type="compositionally biased region" description="Polar residues" evidence="8">
    <location>
        <begin position="535"/>
        <end position="545"/>
    </location>
</feature>
<feature type="coiled-coil region" evidence="7">
    <location>
        <begin position="1543"/>
        <end position="1570"/>
    </location>
</feature>